<name>A0ABR6RK24_9BURK</name>
<sequence length="121" mass="13154">MTSKKQIDSDLQAAFLGVKALSNDLYVEELAGYEDELKDSLNQDADDALLCVFADRGEVAMMVVEPGGTIYRNEKAVAKLRGMLPNTLDVNLQVLLPMFSADISRGDFGVAGIKWLPAQST</sequence>
<protein>
    <submittedName>
        <fullName evidence="1">Uncharacterized protein</fullName>
    </submittedName>
</protein>
<reference evidence="1 2" key="1">
    <citation type="submission" date="2020-08" db="EMBL/GenBank/DDBJ databases">
        <title>Functional genomics of gut bacteria from endangered species of beetles.</title>
        <authorList>
            <person name="Carlos-Shanley C."/>
        </authorList>
    </citation>
    <scope>NUCLEOTIDE SEQUENCE [LARGE SCALE GENOMIC DNA]</scope>
    <source>
        <strain evidence="1 2">S00124</strain>
    </source>
</reference>
<keyword evidence="2" id="KW-1185">Reference proteome</keyword>
<dbReference type="Proteomes" id="UP000562492">
    <property type="component" value="Unassembled WGS sequence"/>
</dbReference>
<dbReference type="RefSeq" id="WP_184710670.1">
    <property type="nucleotide sequence ID" value="NZ_JACHKZ010000028.1"/>
</dbReference>
<proteinExistence type="predicted"/>
<organism evidence="1 2">
    <name type="scientific">Comamonas odontotermitis</name>
    <dbReference type="NCBI Taxonomy" id="379895"/>
    <lineage>
        <taxon>Bacteria</taxon>
        <taxon>Pseudomonadati</taxon>
        <taxon>Pseudomonadota</taxon>
        <taxon>Betaproteobacteria</taxon>
        <taxon>Burkholderiales</taxon>
        <taxon>Comamonadaceae</taxon>
        <taxon>Comamonas</taxon>
    </lineage>
</organism>
<accession>A0ABR6RK24</accession>
<evidence type="ECO:0000313" key="1">
    <source>
        <dbReference type="EMBL" id="MBB6579373.1"/>
    </source>
</evidence>
<comment type="caution">
    <text evidence="1">The sequence shown here is derived from an EMBL/GenBank/DDBJ whole genome shotgun (WGS) entry which is preliminary data.</text>
</comment>
<evidence type="ECO:0000313" key="2">
    <source>
        <dbReference type="Proteomes" id="UP000562492"/>
    </source>
</evidence>
<dbReference type="EMBL" id="JACHKZ010000028">
    <property type="protein sequence ID" value="MBB6579373.1"/>
    <property type="molecule type" value="Genomic_DNA"/>
</dbReference>
<gene>
    <name evidence="1" type="ORF">HNP33_003485</name>
</gene>